<dbReference type="HOGENOM" id="CLU_029790_6_1_1"/>
<organism evidence="9 10">
    <name type="scientific">Serendipita indica (strain DSM 11827)</name>
    <name type="common">Root endophyte fungus</name>
    <name type="synonym">Piriformospora indica</name>
    <dbReference type="NCBI Taxonomy" id="1109443"/>
    <lineage>
        <taxon>Eukaryota</taxon>
        <taxon>Fungi</taxon>
        <taxon>Dikarya</taxon>
        <taxon>Basidiomycota</taxon>
        <taxon>Agaricomycotina</taxon>
        <taxon>Agaricomycetes</taxon>
        <taxon>Sebacinales</taxon>
        <taxon>Serendipitaceae</taxon>
        <taxon>Serendipita</taxon>
    </lineage>
</organism>
<dbReference type="OMA" id="PLATTHY"/>
<reference evidence="9 10" key="1">
    <citation type="journal article" date="2011" name="PLoS Pathog.">
        <title>Endophytic Life Strategies Decoded by Genome and Transcriptome Analyses of the Mutualistic Root Symbiont Piriformospora indica.</title>
        <authorList>
            <person name="Zuccaro A."/>
            <person name="Lahrmann U."/>
            <person name="Guldener U."/>
            <person name="Langen G."/>
            <person name="Pfiffi S."/>
            <person name="Biedenkopf D."/>
            <person name="Wong P."/>
            <person name="Samans B."/>
            <person name="Grimm C."/>
            <person name="Basiewicz M."/>
            <person name="Murat C."/>
            <person name="Martin F."/>
            <person name="Kogel K.H."/>
        </authorList>
    </citation>
    <scope>NUCLEOTIDE SEQUENCE [LARGE SCALE GENOMIC DNA]</scope>
    <source>
        <strain evidence="9 10">DSM 11827</strain>
    </source>
</reference>
<dbReference type="EMBL" id="CAFZ01000038">
    <property type="protein sequence ID" value="CCA68691.1"/>
    <property type="molecule type" value="Genomic_DNA"/>
</dbReference>
<keyword evidence="10" id="KW-1185">Reference proteome</keyword>
<keyword evidence="7 8" id="KW-0472">Membrane</keyword>
<accession>G4TBJ5</accession>
<name>G4TBJ5_SERID</name>
<evidence type="ECO:0000256" key="1">
    <source>
        <dbReference type="ARBA" id="ARBA00004651"/>
    </source>
</evidence>
<proteinExistence type="predicted"/>
<comment type="subcellular location">
    <subcellularLocation>
        <location evidence="1">Cell membrane</location>
        <topology evidence="1">Multi-pass membrane protein</topology>
    </subcellularLocation>
</comment>
<dbReference type="Proteomes" id="UP000007148">
    <property type="component" value="Unassembled WGS sequence"/>
</dbReference>
<evidence type="ECO:0000256" key="8">
    <source>
        <dbReference type="SAM" id="Phobius"/>
    </source>
</evidence>
<evidence type="ECO:0000256" key="5">
    <source>
        <dbReference type="ARBA" id="ARBA00022989"/>
    </source>
</evidence>
<dbReference type="InParanoid" id="G4TBJ5"/>
<dbReference type="eggNOG" id="ENOG502SHV8">
    <property type="taxonomic scope" value="Eukaryota"/>
</dbReference>
<dbReference type="STRING" id="1109443.G4TBJ5"/>
<evidence type="ECO:0000256" key="3">
    <source>
        <dbReference type="ARBA" id="ARBA00022475"/>
    </source>
</evidence>
<dbReference type="GO" id="GO:0005886">
    <property type="term" value="C:plasma membrane"/>
    <property type="evidence" value="ECO:0007669"/>
    <property type="project" value="UniProtKB-SubCell"/>
</dbReference>
<keyword evidence="5 8" id="KW-1133">Transmembrane helix</keyword>
<feature type="transmembrane region" description="Helical" evidence="8">
    <location>
        <begin position="50"/>
        <end position="72"/>
    </location>
</feature>
<keyword evidence="4 8" id="KW-0812">Transmembrane</keyword>
<evidence type="ECO:0000256" key="7">
    <source>
        <dbReference type="ARBA" id="ARBA00023136"/>
    </source>
</evidence>
<keyword evidence="6" id="KW-0406">Ion transport</keyword>
<dbReference type="AlphaFoldDB" id="G4TBJ5"/>
<dbReference type="PANTHER" id="PTHR33281:SF19">
    <property type="entry name" value="VOLTAGE-DEPENDENT ANION CHANNEL-FORMING PROTEIN YNEE"/>
    <property type="match status" value="1"/>
</dbReference>
<dbReference type="GO" id="GO:0005254">
    <property type="term" value="F:chloride channel activity"/>
    <property type="evidence" value="ECO:0007669"/>
    <property type="project" value="InterPro"/>
</dbReference>
<dbReference type="PANTHER" id="PTHR33281">
    <property type="entry name" value="UPF0187 PROTEIN YNEE"/>
    <property type="match status" value="1"/>
</dbReference>
<dbReference type="Pfam" id="PF25539">
    <property type="entry name" value="Bestrophin_2"/>
    <property type="match status" value="2"/>
</dbReference>
<keyword evidence="2" id="KW-0813">Transport</keyword>
<sequence length="482" mass="53127">MSSQNPVRKSMTGKHRLVIAKRADFVRQRAGGSLSVLSLLFGKGTVIYRIWPAVFIHTVFSAIVVAIDLYYVNIGVGTIMLTLIPMVLGFVVALRVTTGYDRYWMGRVAWSDVIRNTRTLGRLIWYHCPTRLTPNRENVPLKDIERALEEKKLALDLLEAFAFALKHHIRDEPGPYYEDLNPLLAAMELSPYHTHRFPSSPPMGSPAAAVNGLPSNGDQYGTFPTSNDPHAPLLPATQSRRTRGSVYVDLIPFGSWWTAFKRLFSRQPAAGTPTAGPEGTNAGKHVVLAGGGGNIPLEVLRTLSEWLSTLEERGTVPGTTLGSMMGLVQGLEDSLCSLERILTTPLPLVYTAHIRHTVWIFLFTLPFQLCNTFEWITVPGVAVASFLYLGFVAAGEEIEQPFGYDRNDLDLDFFCNEIIHVELDDLRRAQVPNSYLSLPGAVQPTSTYGRGAIVDAATQEAEQDVKDFNPAEPLAGVPSGSY</sequence>
<evidence type="ECO:0000313" key="9">
    <source>
        <dbReference type="EMBL" id="CCA68691.1"/>
    </source>
</evidence>
<protein>
    <submittedName>
        <fullName evidence="9">Uncharacterized protein</fullName>
    </submittedName>
</protein>
<evidence type="ECO:0000256" key="4">
    <source>
        <dbReference type="ARBA" id="ARBA00022692"/>
    </source>
</evidence>
<evidence type="ECO:0000256" key="2">
    <source>
        <dbReference type="ARBA" id="ARBA00022448"/>
    </source>
</evidence>
<evidence type="ECO:0000313" key="10">
    <source>
        <dbReference type="Proteomes" id="UP000007148"/>
    </source>
</evidence>
<dbReference type="OrthoDB" id="1368at2759"/>
<keyword evidence="3" id="KW-1003">Cell membrane</keyword>
<feature type="transmembrane region" description="Helical" evidence="8">
    <location>
        <begin position="78"/>
        <end position="97"/>
    </location>
</feature>
<comment type="caution">
    <text evidence="9">The sequence shown here is derived from an EMBL/GenBank/DDBJ whole genome shotgun (WGS) entry which is preliminary data.</text>
</comment>
<dbReference type="InterPro" id="IPR044669">
    <property type="entry name" value="YneE/VCCN1/2-like"/>
</dbReference>
<gene>
    <name evidence="9" type="ORF">PIIN_02556</name>
</gene>
<evidence type="ECO:0000256" key="6">
    <source>
        <dbReference type="ARBA" id="ARBA00023065"/>
    </source>
</evidence>